<name>A0ABM8XVM8_9BURK</name>
<accession>A0ABM8XVM8</accession>
<gene>
    <name evidence="1" type="ORF">LMG21510_05056</name>
</gene>
<evidence type="ECO:0000313" key="2">
    <source>
        <dbReference type="Proteomes" id="UP000721236"/>
    </source>
</evidence>
<dbReference type="Proteomes" id="UP000721236">
    <property type="component" value="Unassembled WGS sequence"/>
</dbReference>
<dbReference type="InterPro" id="IPR010064">
    <property type="entry name" value="HK97-gp10_tail"/>
</dbReference>
<evidence type="ECO:0008006" key="3">
    <source>
        <dbReference type="Google" id="ProtNLM"/>
    </source>
</evidence>
<comment type="caution">
    <text evidence="1">The sequence shown here is derived from an EMBL/GenBank/DDBJ whole genome shotgun (WGS) entry which is preliminary data.</text>
</comment>
<dbReference type="RefSeq" id="WP_224044595.1">
    <property type="nucleotide sequence ID" value="NZ_CAJZAH010000011.1"/>
</dbReference>
<organism evidence="1 2">
    <name type="scientific">Cupriavidus respiraculi</name>
    <dbReference type="NCBI Taxonomy" id="195930"/>
    <lineage>
        <taxon>Bacteria</taxon>
        <taxon>Pseudomonadati</taxon>
        <taxon>Pseudomonadota</taxon>
        <taxon>Betaproteobacteria</taxon>
        <taxon>Burkholderiales</taxon>
        <taxon>Burkholderiaceae</taxon>
        <taxon>Cupriavidus</taxon>
    </lineage>
</organism>
<dbReference type="Pfam" id="PF04883">
    <property type="entry name" value="HK97-gp10_like"/>
    <property type="match status" value="1"/>
</dbReference>
<proteinExistence type="predicted"/>
<protein>
    <recommendedName>
        <fullName evidence="3">HK97 gp10 family phage protein</fullName>
    </recommendedName>
</protein>
<reference evidence="1 2" key="1">
    <citation type="submission" date="2021-08" db="EMBL/GenBank/DDBJ databases">
        <authorList>
            <person name="Peeters C."/>
        </authorList>
    </citation>
    <scope>NUCLEOTIDE SEQUENCE [LARGE SCALE GENOMIC DNA]</scope>
    <source>
        <strain evidence="1 2">LMG 21510</strain>
    </source>
</reference>
<evidence type="ECO:0000313" key="1">
    <source>
        <dbReference type="EMBL" id="CAG9184273.1"/>
    </source>
</evidence>
<sequence length="171" mass="19040">MLQLKGDLVASLEALDAAVQEKVVRSAAHAGAVVFYEEARRLAPVYDGPPRPHIKPGQLRDSIYRAYAEKQSDLQRAVYQVSWNAYKAPHAHLLEYGHWRINKLVKLPDGWRALPDRLDIPVWVPGVAFIRRAGDRAEAAVEAMRQRAAQRLAEVLDQSAGQIAPGEADDD</sequence>
<keyword evidence="2" id="KW-1185">Reference proteome</keyword>
<dbReference type="EMBL" id="CAJZAH010000011">
    <property type="protein sequence ID" value="CAG9184273.1"/>
    <property type="molecule type" value="Genomic_DNA"/>
</dbReference>